<feature type="compositionally biased region" description="Polar residues" evidence="1">
    <location>
        <begin position="113"/>
        <end position="129"/>
    </location>
</feature>
<dbReference type="Proteomes" id="UP000681722">
    <property type="component" value="Unassembled WGS sequence"/>
</dbReference>
<dbReference type="AlphaFoldDB" id="A0A815PAD5"/>
<feature type="region of interest" description="Disordered" evidence="1">
    <location>
        <begin position="77"/>
        <end position="129"/>
    </location>
</feature>
<accession>A0A815PAD5</accession>
<name>A0A815PAD5_9BILA</name>
<feature type="region of interest" description="Disordered" evidence="1">
    <location>
        <begin position="1"/>
        <end position="27"/>
    </location>
</feature>
<evidence type="ECO:0000313" key="2">
    <source>
        <dbReference type="EMBL" id="CAF1446287.1"/>
    </source>
</evidence>
<dbReference type="EMBL" id="CAJOBC010084697">
    <property type="protein sequence ID" value="CAF4320869.1"/>
    <property type="molecule type" value="Genomic_DNA"/>
</dbReference>
<evidence type="ECO:0000256" key="1">
    <source>
        <dbReference type="SAM" id="MobiDB-lite"/>
    </source>
</evidence>
<feature type="compositionally biased region" description="Basic residues" evidence="1">
    <location>
        <begin position="86"/>
        <end position="99"/>
    </location>
</feature>
<comment type="caution">
    <text evidence="2">The sequence shown here is derived from an EMBL/GenBank/DDBJ whole genome shotgun (WGS) entry which is preliminary data.</text>
</comment>
<dbReference type="EMBL" id="CAJNOQ010019249">
    <property type="protein sequence ID" value="CAF1446287.1"/>
    <property type="molecule type" value="Genomic_DNA"/>
</dbReference>
<gene>
    <name evidence="2" type="ORF">GPM918_LOCUS34558</name>
    <name evidence="3" type="ORF">SRO942_LOCUS35260</name>
</gene>
<evidence type="ECO:0000313" key="3">
    <source>
        <dbReference type="EMBL" id="CAF4320869.1"/>
    </source>
</evidence>
<dbReference type="Proteomes" id="UP000663829">
    <property type="component" value="Unassembled WGS sequence"/>
</dbReference>
<evidence type="ECO:0000313" key="4">
    <source>
        <dbReference type="Proteomes" id="UP000663829"/>
    </source>
</evidence>
<proteinExistence type="predicted"/>
<protein>
    <submittedName>
        <fullName evidence="2">Uncharacterized protein</fullName>
    </submittedName>
</protein>
<sequence>MDEDQPRAPITDLPNWMMPQGKQKRYKHTKNKFIRTSYAKTVHERKQITLQPLMSVNPYDVLRPLDDFEMDEMDNITGPPTEARKARLPKRNSPPHRSLRPQINNYSHRRTQSTRNIEKQSNGNNTRQVQNINNSIDLILPKNFIREISSQQSAEIFLNVEPEFLIDIKKLQFLSEYFELQADLWGEYARAASPLEDPDECIDGDDAVMHNNNDGRLIIDHSLGKFPIIVNEV</sequence>
<organism evidence="2 4">
    <name type="scientific">Didymodactylos carnosus</name>
    <dbReference type="NCBI Taxonomy" id="1234261"/>
    <lineage>
        <taxon>Eukaryota</taxon>
        <taxon>Metazoa</taxon>
        <taxon>Spiralia</taxon>
        <taxon>Gnathifera</taxon>
        <taxon>Rotifera</taxon>
        <taxon>Eurotatoria</taxon>
        <taxon>Bdelloidea</taxon>
        <taxon>Philodinida</taxon>
        <taxon>Philodinidae</taxon>
        <taxon>Didymodactylos</taxon>
    </lineage>
</organism>
<keyword evidence="4" id="KW-1185">Reference proteome</keyword>
<reference evidence="2" key="1">
    <citation type="submission" date="2021-02" db="EMBL/GenBank/DDBJ databases">
        <authorList>
            <person name="Nowell W R."/>
        </authorList>
    </citation>
    <scope>NUCLEOTIDE SEQUENCE</scope>
</reference>